<protein>
    <submittedName>
        <fullName evidence="1">Predicted aminopeptidase</fullName>
    </submittedName>
</protein>
<evidence type="ECO:0000313" key="1">
    <source>
        <dbReference type="EMBL" id="SFQ22238.1"/>
    </source>
</evidence>
<proteinExistence type="predicted"/>
<dbReference type="Pfam" id="PF10023">
    <property type="entry name" value="Aminopep"/>
    <property type="match status" value="1"/>
</dbReference>
<dbReference type="PIRSF" id="PIRSF029285">
    <property type="entry name" value="Aminopept"/>
    <property type="match status" value="1"/>
</dbReference>
<accession>A0A1I5WRU1</accession>
<dbReference type="InterPro" id="IPR014553">
    <property type="entry name" value="Aminopept"/>
</dbReference>
<keyword evidence="1" id="KW-0378">Hydrolase</keyword>
<gene>
    <name evidence="1" type="ORF">SAMN05216229_11414</name>
</gene>
<keyword evidence="1" id="KW-0645">Protease</keyword>
<sequence>MFSIAPRRGWRQVGLSVSLPGNDFRLGSLSMLRLLPLLVLLTGCSSLGYYAQLAGGQWQLLQARQPVAALLADPRQPVELRQRLQHTQAARDFASTRLALPDNRSYRLYADLGRPYVVWNLFATPEFSLEPLTHCFPIAGCVAYRGYFDEQRARGAAALLRVQGLDTEVAGVAAYSTLGWFDDPLLGGMLAWSDERLAGLIFHELAHQRLYLPGDTAFNESFARFVEEEGLRQWRRRHGLPPPAPHLARQREQFVELVLASRARLQQLYAQPLAVEVLREAKQAEFQRLRRDYAVLRDGSWQGDGRFDGWFARPLNNARLLPFGLYEQWVPAFAALFRESGGDWRRFYARVGELAGLAEEERRRALVALQAGTGFAGPPRLD</sequence>
<dbReference type="AlphaFoldDB" id="A0A1I5WRU1"/>
<dbReference type="GO" id="GO:0004177">
    <property type="term" value="F:aminopeptidase activity"/>
    <property type="evidence" value="ECO:0007669"/>
    <property type="project" value="UniProtKB-KW"/>
</dbReference>
<organism evidence="1 2">
    <name type="scientific">Geopseudomonas sagittaria</name>
    <dbReference type="NCBI Taxonomy" id="1135990"/>
    <lineage>
        <taxon>Bacteria</taxon>
        <taxon>Pseudomonadati</taxon>
        <taxon>Pseudomonadota</taxon>
        <taxon>Gammaproteobacteria</taxon>
        <taxon>Pseudomonadales</taxon>
        <taxon>Pseudomonadaceae</taxon>
        <taxon>Geopseudomonas</taxon>
    </lineage>
</organism>
<name>A0A1I5WRU1_9GAMM</name>
<reference evidence="2" key="1">
    <citation type="submission" date="2016-10" db="EMBL/GenBank/DDBJ databases">
        <authorList>
            <person name="Varghese N."/>
            <person name="Submissions S."/>
        </authorList>
    </citation>
    <scope>NUCLEOTIDE SEQUENCE [LARGE SCALE GENOMIC DNA]</scope>
    <source>
        <strain evidence="2">JCM 18195</strain>
    </source>
</reference>
<dbReference type="Proteomes" id="UP000243084">
    <property type="component" value="Unassembled WGS sequence"/>
</dbReference>
<keyword evidence="1" id="KW-0031">Aminopeptidase</keyword>
<dbReference type="EMBL" id="FOXM01000014">
    <property type="protein sequence ID" value="SFQ22238.1"/>
    <property type="molecule type" value="Genomic_DNA"/>
</dbReference>
<evidence type="ECO:0000313" key="2">
    <source>
        <dbReference type="Proteomes" id="UP000243084"/>
    </source>
</evidence>
<keyword evidence="2" id="KW-1185">Reference proteome</keyword>